<keyword evidence="5" id="KW-1185">Reference proteome</keyword>
<evidence type="ECO:0000313" key="5">
    <source>
        <dbReference type="Proteomes" id="UP000271974"/>
    </source>
</evidence>
<dbReference type="SUPFAM" id="SSF48403">
    <property type="entry name" value="Ankyrin repeat"/>
    <property type="match status" value="1"/>
</dbReference>
<feature type="repeat" description="ANK" evidence="1">
    <location>
        <begin position="98"/>
        <end position="130"/>
    </location>
</feature>
<dbReference type="SMART" id="SM00248">
    <property type="entry name" value="ANK"/>
    <property type="match status" value="1"/>
</dbReference>
<evidence type="ECO:0000313" key="4">
    <source>
        <dbReference type="EMBL" id="RUS79347.1"/>
    </source>
</evidence>
<feature type="domain" description="SOCS box" evidence="3">
    <location>
        <begin position="484"/>
        <end position="532"/>
    </location>
</feature>
<organism evidence="4 5">
    <name type="scientific">Elysia chlorotica</name>
    <name type="common">Eastern emerald elysia</name>
    <name type="synonym">Sea slug</name>
    <dbReference type="NCBI Taxonomy" id="188477"/>
    <lineage>
        <taxon>Eukaryota</taxon>
        <taxon>Metazoa</taxon>
        <taxon>Spiralia</taxon>
        <taxon>Lophotrochozoa</taxon>
        <taxon>Mollusca</taxon>
        <taxon>Gastropoda</taxon>
        <taxon>Heterobranchia</taxon>
        <taxon>Euthyneura</taxon>
        <taxon>Panpulmonata</taxon>
        <taxon>Sacoglossa</taxon>
        <taxon>Placobranchoidea</taxon>
        <taxon>Plakobranchidae</taxon>
        <taxon>Elysia</taxon>
    </lineage>
</organism>
<protein>
    <recommendedName>
        <fullName evidence="3">SOCS box domain-containing protein</fullName>
    </recommendedName>
</protein>
<evidence type="ECO:0000256" key="2">
    <source>
        <dbReference type="SAM" id="MobiDB-lite"/>
    </source>
</evidence>
<accession>A0A433TCM1</accession>
<dbReference type="InterPro" id="IPR036036">
    <property type="entry name" value="SOCS_box-like_dom_sf"/>
</dbReference>
<dbReference type="GO" id="GO:0035556">
    <property type="term" value="P:intracellular signal transduction"/>
    <property type="evidence" value="ECO:0007669"/>
    <property type="project" value="InterPro"/>
</dbReference>
<proteinExistence type="predicted"/>
<dbReference type="Proteomes" id="UP000271974">
    <property type="component" value="Unassembled WGS sequence"/>
</dbReference>
<comment type="caution">
    <text evidence="4">The sequence shown here is derived from an EMBL/GenBank/DDBJ whole genome shotgun (WGS) entry which is preliminary data.</text>
</comment>
<dbReference type="CDD" id="cd03716">
    <property type="entry name" value="SOCS_ASB_like"/>
    <property type="match status" value="1"/>
</dbReference>
<name>A0A433TCM1_ELYCH</name>
<dbReference type="Pfam" id="PF00023">
    <property type="entry name" value="Ank"/>
    <property type="match status" value="1"/>
</dbReference>
<dbReference type="PROSITE" id="PS50088">
    <property type="entry name" value="ANK_REPEAT"/>
    <property type="match status" value="1"/>
</dbReference>
<dbReference type="OrthoDB" id="194358at2759"/>
<dbReference type="SMART" id="SM00969">
    <property type="entry name" value="SOCS_box"/>
    <property type="match status" value="1"/>
</dbReference>
<dbReference type="InterPro" id="IPR002110">
    <property type="entry name" value="Ankyrin_rpt"/>
</dbReference>
<reference evidence="4 5" key="1">
    <citation type="submission" date="2019-01" db="EMBL/GenBank/DDBJ databases">
        <title>A draft genome assembly of the solar-powered sea slug Elysia chlorotica.</title>
        <authorList>
            <person name="Cai H."/>
            <person name="Li Q."/>
            <person name="Fang X."/>
            <person name="Li J."/>
            <person name="Curtis N.E."/>
            <person name="Altenburger A."/>
            <person name="Shibata T."/>
            <person name="Feng M."/>
            <person name="Maeda T."/>
            <person name="Schwartz J.A."/>
            <person name="Shigenobu S."/>
            <person name="Lundholm N."/>
            <person name="Nishiyama T."/>
            <person name="Yang H."/>
            <person name="Hasebe M."/>
            <person name="Li S."/>
            <person name="Pierce S.K."/>
            <person name="Wang J."/>
        </authorList>
    </citation>
    <scope>NUCLEOTIDE SEQUENCE [LARGE SCALE GENOMIC DNA]</scope>
    <source>
        <strain evidence="4">EC2010</strain>
        <tissue evidence="4">Whole organism of an adult</tissue>
    </source>
</reference>
<dbReference type="PROSITE" id="PS50225">
    <property type="entry name" value="SOCS"/>
    <property type="match status" value="1"/>
</dbReference>
<feature type="compositionally biased region" description="Low complexity" evidence="2">
    <location>
        <begin position="30"/>
        <end position="56"/>
    </location>
</feature>
<feature type="region of interest" description="Disordered" evidence="2">
    <location>
        <begin position="23"/>
        <end position="78"/>
    </location>
</feature>
<dbReference type="STRING" id="188477.A0A433TCM1"/>
<feature type="compositionally biased region" description="Low complexity" evidence="2">
    <location>
        <begin position="390"/>
        <end position="424"/>
    </location>
</feature>
<evidence type="ECO:0000259" key="3">
    <source>
        <dbReference type="PROSITE" id="PS50225"/>
    </source>
</evidence>
<dbReference type="Gene3D" id="1.25.40.20">
    <property type="entry name" value="Ankyrin repeat-containing domain"/>
    <property type="match status" value="1"/>
</dbReference>
<dbReference type="InterPro" id="IPR001496">
    <property type="entry name" value="SOCS_box"/>
</dbReference>
<feature type="region of interest" description="Disordered" evidence="2">
    <location>
        <begin position="361"/>
        <end position="473"/>
    </location>
</feature>
<evidence type="ECO:0000256" key="1">
    <source>
        <dbReference type="PROSITE-ProRule" id="PRU00023"/>
    </source>
</evidence>
<keyword evidence="1" id="KW-0040">ANK repeat</keyword>
<gene>
    <name evidence="4" type="ORF">EGW08_012901</name>
</gene>
<feature type="compositionally biased region" description="Polar residues" evidence="2">
    <location>
        <begin position="433"/>
        <end position="450"/>
    </location>
</feature>
<dbReference type="SUPFAM" id="SSF158235">
    <property type="entry name" value="SOCS box-like"/>
    <property type="match status" value="1"/>
</dbReference>
<sequence>MDLNVYGKRNSIGHRLVTQSNTIKAEDVVNNNSSSSNSNNNNSGSSCNNRNNDNGSEPANFSEVTATSGSHDSKPSHIHGRYQRISTCDFLEMRDRVQGSTALHVACAYNNDKAALALLRLGANPNPLNLQGDTPLAKLLQPVTRKADDCHNRSRLVLARRLVAMGMVVERKEARDCDKKIGTGSGGTCGLGSGSGMVTSGFGSAKVRQGPGNGKTISAHENGASDFEESILNMNDSETESIFYEVQAENVDDESDLDLPRANDYSQNLGLTSRGKRDNSGAVGFYDCPISLSSARDRRVGSFRVDTDVEHVEVLDNTVLQSGKTVGEISMHTTFHTSPQYREDLEAQLEALCVFQVEDYPQPDMEGPSSPLYKKLMPDEYPRQTSSPYKSPTQKSTTDKSTTQKSTTEKSTTQKSTTYKSLTQKYERDKSPTQKSTTDKSPTQKSTTDNPLIHGTLPPSGSSQKKVKTDKFRFPSRDERIRLRFKRLLGELSASLTLQQLCRLAILRSLTGKSVAGSVDKLGLPVLMQKFLLRDDLF</sequence>
<dbReference type="EMBL" id="RQTK01000457">
    <property type="protein sequence ID" value="RUS79347.1"/>
    <property type="molecule type" value="Genomic_DNA"/>
</dbReference>
<dbReference type="Pfam" id="PF07525">
    <property type="entry name" value="SOCS_box"/>
    <property type="match status" value="1"/>
</dbReference>
<dbReference type="PROSITE" id="PS50297">
    <property type="entry name" value="ANK_REP_REGION"/>
    <property type="match status" value="1"/>
</dbReference>
<feature type="compositionally biased region" description="Polar residues" evidence="2">
    <location>
        <begin position="57"/>
        <end position="70"/>
    </location>
</feature>
<dbReference type="InterPro" id="IPR036770">
    <property type="entry name" value="Ankyrin_rpt-contain_sf"/>
</dbReference>
<dbReference type="AlphaFoldDB" id="A0A433TCM1"/>